<reference evidence="4" key="1">
    <citation type="submission" date="2023-05" db="EMBL/GenBank/DDBJ databases">
        <title>Aeromonas salmonicida 57, complete genome.</title>
        <authorList>
            <person name="Shao L."/>
        </authorList>
    </citation>
    <scope>NUCLEOTIDE SEQUENCE</scope>
    <source>
        <strain evidence="4">57</strain>
    </source>
</reference>
<dbReference type="Gene3D" id="3.30.420.130">
    <property type="entry name" value="Dinitrogenase iron-molybdenum cofactor biosynthesis domain"/>
    <property type="match status" value="1"/>
</dbReference>
<dbReference type="InterPro" id="IPR003731">
    <property type="entry name" value="Di-Nase_FeMo-co_biosynth"/>
</dbReference>
<dbReference type="EMBL" id="CP124841">
    <property type="protein sequence ID" value="WHF36638.1"/>
    <property type="molecule type" value="Genomic_DNA"/>
</dbReference>
<dbReference type="InterPro" id="IPR036105">
    <property type="entry name" value="DiNase_FeMo-co_biosyn_sf"/>
</dbReference>
<evidence type="ECO:0000256" key="1">
    <source>
        <dbReference type="ARBA" id="ARBA00023231"/>
    </source>
</evidence>
<evidence type="ECO:0000259" key="3">
    <source>
        <dbReference type="Pfam" id="PF02579"/>
    </source>
</evidence>
<sequence>MTTIIITAIPMKDDHIAGHFAKAERFVFIDEQGTTLKEISNPIAPNECKGMLADLFQTHGANRVVLKNIGKKMLKKLLDNGLSVYQALQGRLAISEMLKNDSTSLIQLVSADQGQESACSHGQRHQREGANSCGEHEHGHSGKKGCGKAGSAQRHQCQGAAQPHAHKRCCEE</sequence>
<accession>A0AAX3VRR6</accession>
<dbReference type="Pfam" id="PF02579">
    <property type="entry name" value="Nitro_FeMo-Co"/>
    <property type="match status" value="1"/>
</dbReference>
<dbReference type="RefSeq" id="WP_282683855.1">
    <property type="nucleotide sequence ID" value="NZ_CP124841.1"/>
</dbReference>
<gene>
    <name evidence="4" type="ORF">QLQ87_21480</name>
</gene>
<name>A0AAX3VRR6_AERSA</name>
<evidence type="ECO:0000256" key="2">
    <source>
        <dbReference type="SAM" id="MobiDB-lite"/>
    </source>
</evidence>
<keyword evidence="1" id="KW-0535">Nitrogen fixation</keyword>
<evidence type="ECO:0000313" key="4">
    <source>
        <dbReference type="EMBL" id="WHF36638.1"/>
    </source>
</evidence>
<organism evidence="4 5">
    <name type="scientific">Aeromonas salmonicida</name>
    <dbReference type="NCBI Taxonomy" id="645"/>
    <lineage>
        <taxon>Bacteria</taxon>
        <taxon>Pseudomonadati</taxon>
        <taxon>Pseudomonadota</taxon>
        <taxon>Gammaproteobacteria</taxon>
        <taxon>Aeromonadales</taxon>
        <taxon>Aeromonadaceae</taxon>
        <taxon>Aeromonas</taxon>
    </lineage>
</organism>
<feature type="region of interest" description="Disordered" evidence="2">
    <location>
        <begin position="121"/>
        <end position="150"/>
    </location>
</feature>
<dbReference type="SUPFAM" id="SSF53146">
    <property type="entry name" value="Nitrogenase accessory factor-like"/>
    <property type="match status" value="1"/>
</dbReference>
<feature type="domain" description="Dinitrogenase iron-molybdenum cofactor biosynthesis" evidence="3">
    <location>
        <begin position="13"/>
        <end position="90"/>
    </location>
</feature>
<evidence type="ECO:0000313" key="5">
    <source>
        <dbReference type="Proteomes" id="UP001239426"/>
    </source>
</evidence>
<proteinExistence type="predicted"/>
<protein>
    <submittedName>
        <fullName evidence="4">NifB/NifX family molybdenum-iron cluster-binding protein</fullName>
    </submittedName>
</protein>
<dbReference type="AlphaFoldDB" id="A0AAX3VRR6"/>
<dbReference type="Proteomes" id="UP001239426">
    <property type="component" value="Chromosome"/>
</dbReference>